<dbReference type="Proteomes" id="UP000596092">
    <property type="component" value="Chromosome"/>
</dbReference>
<organism evidence="1 2">
    <name type="scientific">Desulfobulbus oligotrophicus</name>
    <dbReference type="NCBI Taxonomy" id="1909699"/>
    <lineage>
        <taxon>Bacteria</taxon>
        <taxon>Pseudomonadati</taxon>
        <taxon>Thermodesulfobacteriota</taxon>
        <taxon>Desulfobulbia</taxon>
        <taxon>Desulfobulbales</taxon>
        <taxon>Desulfobulbaceae</taxon>
        <taxon>Desulfobulbus</taxon>
    </lineage>
</organism>
<evidence type="ECO:0000313" key="2">
    <source>
        <dbReference type="Proteomes" id="UP000596092"/>
    </source>
</evidence>
<dbReference type="RefSeq" id="WP_199261885.1">
    <property type="nucleotide sequence ID" value="NZ_CP054140.1"/>
</dbReference>
<dbReference type="EMBL" id="CP054140">
    <property type="protein sequence ID" value="QQG66086.1"/>
    <property type="molecule type" value="Genomic_DNA"/>
</dbReference>
<keyword evidence="2" id="KW-1185">Reference proteome</keyword>
<name>A0A7T5VE14_9BACT</name>
<dbReference type="AlphaFoldDB" id="A0A7T5VE14"/>
<sequence>MINFISRNELQPRLFKLLQIATFAKKPGNSEGELLQIATSHVATVTAWKKSRNNSRKKISYGAVPQDTVWTGRVILQENTPEKERAYGIFIASTVATRKHGVSQRFRCRPQLHYWVS</sequence>
<protein>
    <submittedName>
        <fullName evidence="1">Uncharacterized protein</fullName>
    </submittedName>
</protein>
<evidence type="ECO:0000313" key="1">
    <source>
        <dbReference type="EMBL" id="QQG66086.1"/>
    </source>
</evidence>
<accession>A0A7T5VE14</accession>
<reference evidence="1 2" key="1">
    <citation type="submission" date="2020-05" db="EMBL/GenBank/DDBJ databases">
        <title>Complete genome of Desulfobulbus oligotrophicus.</title>
        <authorList>
            <person name="Podar M."/>
        </authorList>
    </citation>
    <scope>NUCLEOTIDE SEQUENCE [LARGE SCALE GENOMIC DNA]</scope>
    <source>
        <strain evidence="1 2">Prop6</strain>
    </source>
</reference>
<dbReference type="KEGG" id="dog:HP555_09495"/>
<proteinExistence type="predicted"/>
<gene>
    <name evidence="1" type="ORF">HP555_09495</name>
</gene>